<dbReference type="AlphaFoldDB" id="A0A6C0CPT1"/>
<protein>
    <submittedName>
        <fullName evidence="1">Uncharacterized protein</fullName>
    </submittedName>
</protein>
<name>A0A6C0CPT1_9ZZZZ</name>
<sequence length="335" mass="39252">MLNFDEFLENHTPHTIDELCGDYTVLYNTFHINLTKPSNDRMVTFVINSRVPGVGKHAILTLFLMKALHTDDLGILYVDESTHVEDMDEQLSKKHDILTSFQPNVDVSPHIVFIDEHLIHNTERFGDIFQCLRKHSVTMYVFIYCTGTKRQHTVNRLIKSYTFMTVYRVCIPTCTVNTLVAYYRDIVDAYDKRLSFRAARYLVSVTQHNIRYGLFVLYRCINNAVLVDVLTCQFVETCFKSCYIDVMEDKGNMLKLYRKPNVLYSFIHDFNTPHVPFLVDTAFQHYTKNKKTHRLTEHLLNNSDDFSFFDTLSIGTKTMYWSEFIKARASSLFMK</sequence>
<accession>A0A6C0CPT1</accession>
<organism evidence="1">
    <name type="scientific">viral metagenome</name>
    <dbReference type="NCBI Taxonomy" id="1070528"/>
    <lineage>
        <taxon>unclassified sequences</taxon>
        <taxon>metagenomes</taxon>
        <taxon>organismal metagenomes</taxon>
    </lineage>
</organism>
<evidence type="ECO:0000313" key="1">
    <source>
        <dbReference type="EMBL" id="QHT06856.1"/>
    </source>
</evidence>
<proteinExistence type="predicted"/>
<reference evidence="1" key="1">
    <citation type="journal article" date="2020" name="Nature">
        <title>Giant virus diversity and host interactions through global metagenomics.</title>
        <authorList>
            <person name="Schulz F."/>
            <person name="Roux S."/>
            <person name="Paez-Espino D."/>
            <person name="Jungbluth S."/>
            <person name="Walsh D.A."/>
            <person name="Denef V.J."/>
            <person name="McMahon K.D."/>
            <person name="Konstantinidis K.T."/>
            <person name="Eloe-Fadrosh E.A."/>
            <person name="Kyrpides N.C."/>
            <person name="Woyke T."/>
        </authorList>
    </citation>
    <scope>NUCLEOTIDE SEQUENCE</scope>
    <source>
        <strain evidence="1">GVMAG-M-3300021473-15</strain>
    </source>
</reference>
<dbReference type="EMBL" id="MN739476">
    <property type="protein sequence ID" value="QHT06856.1"/>
    <property type="molecule type" value="Genomic_DNA"/>
</dbReference>